<organism evidence="3 4">
    <name type="scientific">Mesoterricola sediminis</name>
    <dbReference type="NCBI Taxonomy" id="2927980"/>
    <lineage>
        <taxon>Bacteria</taxon>
        <taxon>Pseudomonadati</taxon>
        <taxon>Acidobacteriota</taxon>
        <taxon>Holophagae</taxon>
        <taxon>Holophagales</taxon>
        <taxon>Holophagaceae</taxon>
        <taxon>Mesoterricola</taxon>
    </lineage>
</organism>
<dbReference type="InterPro" id="IPR011761">
    <property type="entry name" value="ATP-grasp"/>
</dbReference>
<dbReference type="Pfam" id="PF02655">
    <property type="entry name" value="ATP-grasp_3"/>
    <property type="match status" value="1"/>
</dbReference>
<dbReference type="Gene3D" id="3.30.470.20">
    <property type="entry name" value="ATP-grasp fold, B domain"/>
    <property type="match status" value="1"/>
</dbReference>
<dbReference type="Gene3D" id="3.30.1490.20">
    <property type="entry name" value="ATP-grasp fold, A domain"/>
    <property type="match status" value="1"/>
</dbReference>
<dbReference type="InterPro" id="IPR003806">
    <property type="entry name" value="ATP-grasp_PylC-type"/>
</dbReference>
<dbReference type="Gene3D" id="3.40.50.20">
    <property type="match status" value="1"/>
</dbReference>
<gene>
    <name evidence="3" type="ORF">METESE_04060</name>
</gene>
<evidence type="ECO:0000259" key="2">
    <source>
        <dbReference type="PROSITE" id="PS50975"/>
    </source>
</evidence>
<dbReference type="RefSeq" id="WP_316410968.1">
    <property type="nucleotide sequence ID" value="NZ_AP027081.1"/>
</dbReference>
<dbReference type="InterPro" id="IPR013815">
    <property type="entry name" value="ATP_grasp_subdomain_1"/>
</dbReference>
<keyword evidence="1" id="KW-0547">Nucleotide-binding</keyword>
<keyword evidence="1" id="KW-0067">ATP-binding</keyword>
<dbReference type="PANTHER" id="PTHR23132">
    <property type="entry name" value="D-ALANINE--D-ALANINE LIGASE"/>
    <property type="match status" value="1"/>
</dbReference>
<protein>
    <submittedName>
        <fullName evidence="3">Carbamoyl phosphate synthase-like protein</fullName>
    </submittedName>
</protein>
<dbReference type="AlphaFoldDB" id="A0AA48H3R7"/>
<dbReference type="InterPro" id="IPR048764">
    <property type="entry name" value="PylC_N"/>
</dbReference>
<dbReference type="Pfam" id="PF21360">
    <property type="entry name" value="PylC-like_N"/>
    <property type="match status" value="1"/>
</dbReference>
<keyword evidence="4" id="KW-1185">Reference proteome</keyword>
<dbReference type="PANTHER" id="PTHR23132:SF14">
    <property type="entry name" value="ATP-GRASP DOMAIN-CONTAINING PROTEIN"/>
    <property type="match status" value="1"/>
</dbReference>
<dbReference type="GO" id="GO:0005524">
    <property type="term" value="F:ATP binding"/>
    <property type="evidence" value="ECO:0007669"/>
    <property type="project" value="UniProtKB-UniRule"/>
</dbReference>
<dbReference type="EMBL" id="AP027081">
    <property type="protein sequence ID" value="BDU75448.1"/>
    <property type="molecule type" value="Genomic_DNA"/>
</dbReference>
<dbReference type="PROSITE" id="PS50975">
    <property type="entry name" value="ATP_GRASP"/>
    <property type="match status" value="1"/>
</dbReference>
<accession>A0AA48H3R7</accession>
<sequence>MPEPERPLTLLRTAAGSPPSVTQYRAFRELGCRIVAADCEPRSVGFAFADAAHVVPRVGAPGYLDHMVDLCRRERVDLFLPALDEELVLCARHRERFREAGTRILVSSVAALEACTDKLVTYQRFRELGVPTPATLPSEAYRPGDLEGWPLVLKPRRGRGGQGVHLLRDAEEAAFLAGRTPDAVVQAFCPGEELTLDVLADPDSEVRILAPRRRLAVDSGISSRGATCWREDLLEPVRRIVQGFGLAGPLNIQCFVAEGPRFTEVNARIAGTAILSQAAGVPFFQGVLALARGQRPPAWLQPPPPLEMARYWEEHYRRPAEG</sequence>
<proteinExistence type="predicted"/>
<feature type="domain" description="ATP-grasp" evidence="2">
    <location>
        <begin position="122"/>
        <end position="292"/>
    </location>
</feature>
<evidence type="ECO:0000313" key="3">
    <source>
        <dbReference type="EMBL" id="BDU75448.1"/>
    </source>
</evidence>
<dbReference type="GO" id="GO:0046872">
    <property type="term" value="F:metal ion binding"/>
    <property type="evidence" value="ECO:0007669"/>
    <property type="project" value="InterPro"/>
</dbReference>
<evidence type="ECO:0000256" key="1">
    <source>
        <dbReference type="PROSITE-ProRule" id="PRU00409"/>
    </source>
</evidence>
<evidence type="ECO:0000313" key="4">
    <source>
        <dbReference type="Proteomes" id="UP001228113"/>
    </source>
</evidence>
<reference evidence="3" key="1">
    <citation type="journal article" date="2023" name="Int. J. Syst. Evol. Microbiol.">
        <title>Mesoterricola silvestris gen. nov., sp. nov., Mesoterricola sediminis sp. nov., Geothrix oryzae sp. nov., Geothrix edaphica sp. nov., Geothrix rubra sp. nov., and Geothrix limicola sp. nov., six novel members of Acidobacteriota isolated from soils.</title>
        <authorList>
            <person name="Itoh H."/>
            <person name="Sugisawa Y."/>
            <person name="Mise K."/>
            <person name="Xu Z."/>
            <person name="Kuniyasu M."/>
            <person name="Ushijima N."/>
            <person name="Kawano K."/>
            <person name="Kobayashi E."/>
            <person name="Shiratori Y."/>
            <person name="Masuda Y."/>
            <person name="Senoo K."/>
        </authorList>
    </citation>
    <scope>NUCLEOTIDE SEQUENCE</scope>
    <source>
        <strain evidence="3">W786</strain>
    </source>
</reference>
<name>A0AA48H3R7_9BACT</name>
<dbReference type="SUPFAM" id="SSF56059">
    <property type="entry name" value="Glutathione synthetase ATP-binding domain-like"/>
    <property type="match status" value="1"/>
</dbReference>
<dbReference type="Proteomes" id="UP001228113">
    <property type="component" value="Chromosome"/>
</dbReference>
<dbReference type="GO" id="GO:0008716">
    <property type="term" value="F:D-alanine-D-alanine ligase activity"/>
    <property type="evidence" value="ECO:0007669"/>
    <property type="project" value="TreeGrafter"/>
</dbReference>
<dbReference type="KEGG" id="msea:METESE_04060"/>